<keyword evidence="1" id="KW-0732">Signal</keyword>
<evidence type="ECO:0000313" key="3">
    <source>
        <dbReference type="Proteomes" id="UP000552864"/>
    </source>
</evidence>
<keyword evidence="3" id="KW-1185">Reference proteome</keyword>
<feature type="signal peptide" evidence="1">
    <location>
        <begin position="1"/>
        <end position="23"/>
    </location>
</feature>
<name>A0A847SLG9_9BACT</name>
<gene>
    <name evidence="2" type="ORF">HGH91_13500</name>
</gene>
<dbReference type="Proteomes" id="UP000552864">
    <property type="component" value="Unassembled WGS sequence"/>
</dbReference>
<dbReference type="RefSeq" id="WP_168738928.1">
    <property type="nucleotide sequence ID" value="NZ_JABAHZ010000002.1"/>
</dbReference>
<evidence type="ECO:0000256" key="1">
    <source>
        <dbReference type="SAM" id="SignalP"/>
    </source>
</evidence>
<evidence type="ECO:0000313" key="2">
    <source>
        <dbReference type="EMBL" id="NLR79647.1"/>
    </source>
</evidence>
<protein>
    <recommendedName>
        <fullName evidence="4">SH3 domain-containing protein</fullName>
    </recommendedName>
</protein>
<dbReference type="PROSITE" id="PS51257">
    <property type="entry name" value="PROKAR_LIPOPROTEIN"/>
    <property type="match status" value="1"/>
</dbReference>
<reference evidence="2 3" key="1">
    <citation type="submission" date="2020-04" db="EMBL/GenBank/DDBJ databases">
        <authorList>
            <person name="Yin C."/>
        </authorList>
    </citation>
    <scope>NUCLEOTIDE SEQUENCE [LARGE SCALE GENOMIC DNA]</scope>
    <source>
        <strain evidence="2 3">Ak56</strain>
    </source>
</reference>
<proteinExistence type="predicted"/>
<dbReference type="AlphaFoldDB" id="A0A847SLG9"/>
<evidence type="ECO:0008006" key="4">
    <source>
        <dbReference type="Google" id="ProtNLM"/>
    </source>
</evidence>
<feature type="chain" id="PRO_5032348093" description="SH3 domain-containing protein" evidence="1">
    <location>
        <begin position="24"/>
        <end position="203"/>
    </location>
</feature>
<comment type="caution">
    <text evidence="2">The sequence shown here is derived from an EMBL/GenBank/DDBJ whole genome shotgun (WGS) entry which is preliminary data.</text>
</comment>
<organism evidence="2 3">
    <name type="scientific">Chitinophaga eiseniae</name>
    <dbReference type="NCBI Taxonomy" id="634771"/>
    <lineage>
        <taxon>Bacteria</taxon>
        <taxon>Pseudomonadati</taxon>
        <taxon>Bacteroidota</taxon>
        <taxon>Chitinophagia</taxon>
        <taxon>Chitinophagales</taxon>
        <taxon>Chitinophagaceae</taxon>
        <taxon>Chitinophaga</taxon>
    </lineage>
</organism>
<dbReference type="EMBL" id="JABAHZ010000002">
    <property type="protein sequence ID" value="NLR79647.1"/>
    <property type="molecule type" value="Genomic_DNA"/>
</dbReference>
<accession>A0A847SLG9</accession>
<sequence length="203" mass="23127">MKTHLIYLLVALCGLLGSCHTKSPVNTVAPTLSEGVITLKPDTIRTFRLLNEDGSLWKQIVFNDGFSDSLLIPYASKPENWLLVFRCIRKEHNRYKVIVNEETGSTKYISSNDSNFVAQSWEENMLQSTFIGFDIKTNPLKESPQVSAANVPYAPDEEEDVFFKAVKIEGDWVQVKSNDDQVIGWIRWKNEKGEMIVDVFYDA</sequence>